<organism evidence="3 4">
    <name type="scientific">Phycicoccus flavus</name>
    <dbReference type="NCBI Taxonomy" id="2502783"/>
    <lineage>
        <taxon>Bacteria</taxon>
        <taxon>Bacillati</taxon>
        <taxon>Actinomycetota</taxon>
        <taxon>Actinomycetes</taxon>
        <taxon>Micrococcales</taxon>
        <taxon>Intrasporangiaceae</taxon>
        <taxon>Phycicoccus</taxon>
    </lineage>
</organism>
<keyword evidence="4" id="KW-1185">Reference proteome</keyword>
<dbReference type="GO" id="GO:0005524">
    <property type="term" value="F:ATP binding"/>
    <property type="evidence" value="ECO:0007669"/>
    <property type="project" value="UniProtKB-KW"/>
</dbReference>
<evidence type="ECO:0000259" key="2">
    <source>
        <dbReference type="Pfam" id="PF14574"/>
    </source>
</evidence>
<keyword evidence="3" id="KW-0547">Nucleotide-binding</keyword>
<feature type="region of interest" description="Disordered" evidence="1">
    <location>
        <begin position="116"/>
        <end position="140"/>
    </location>
</feature>
<dbReference type="InterPro" id="IPR027980">
    <property type="entry name" value="RACo_C"/>
</dbReference>
<gene>
    <name evidence="3" type="ORF">EPD83_002150</name>
</gene>
<reference evidence="3" key="1">
    <citation type="submission" date="2020-03" db="EMBL/GenBank/DDBJ databases">
        <title>Phycicoccus flavus sp. nov., a novel endophytic actinobacterium isolated from branch of Kandelia candel.</title>
        <authorList>
            <person name="Tuo L."/>
        </authorList>
    </citation>
    <scope>NUCLEOTIDE SEQUENCE</scope>
    <source>
        <strain evidence="3">CMS6Z-2</strain>
    </source>
</reference>
<dbReference type="Proteomes" id="UP000287866">
    <property type="component" value="Unassembled WGS sequence"/>
</dbReference>
<evidence type="ECO:0000313" key="3">
    <source>
        <dbReference type="EMBL" id="NHA66856.1"/>
    </source>
</evidence>
<name>A0A8T6QZ75_9MICO</name>
<comment type="caution">
    <text evidence="3">The sequence shown here is derived from an EMBL/GenBank/DDBJ whole genome shotgun (WGS) entry which is preliminary data.</text>
</comment>
<dbReference type="AlphaFoldDB" id="A0A8T6QZ75"/>
<evidence type="ECO:0000256" key="1">
    <source>
        <dbReference type="SAM" id="MobiDB-lite"/>
    </source>
</evidence>
<dbReference type="InterPro" id="IPR052911">
    <property type="entry name" value="Corrinoid_activation_enz"/>
</dbReference>
<keyword evidence="3" id="KW-0067">ATP-binding</keyword>
<dbReference type="EMBL" id="SAYU02000004">
    <property type="protein sequence ID" value="NHA66856.1"/>
    <property type="molecule type" value="Genomic_DNA"/>
</dbReference>
<dbReference type="PANTHER" id="PTHR42895:SF1">
    <property type="entry name" value="IRON-SULFUR CLUSTER PROTEIN"/>
    <property type="match status" value="1"/>
</dbReference>
<accession>A0A8T6QZ75</accession>
<dbReference type="RefSeq" id="WP_165566153.1">
    <property type="nucleotide sequence ID" value="NZ_SAYU02000004.1"/>
</dbReference>
<dbReference type="Pfam" id="PF14574">
    <property type="entry name" value="RACo_C_ter"/>
    <property type="match status" value="1"/>
</dbReference>
<dbReference type="PANTHER" id="PTHR42895">
    <property type="entry name" value="IRON-SULFUR CLUSTER-BINDING PROTEIN-RELATED"/>
    <property type="match status" value="1"/>
</dbReference>
<protein>
    <submittedName>
        <fullName evidence="3">ATP-binding protein</fullName>
    </submittedName>
</protein>
<evidence type="ECO:0000313" key="4">
    <source>
        <dbReference type="Proteomes" id="UP000287866"/>
    </source>
</evidence>
<proteinExistence type="predicted"/>
<feature type="non-terminal residue" evidence="3">
    <location>
        <position position="1"/>
    </location>
</feature>
<feature type="domain" description="RACo C-terminal" evidence="2">
    <location>
        <begin position="2"/>
        <end position="105"/>
    </location>
</feature>
<sequence length="140" mass="14756">QAGCRLLLDRAGVDEVDEVRLTGAFGSHIDPLYAAVLGLVPDCDLDRIRSVGNSAGRGSLMVLLSAAARREVEEVTGRVEKVETAVEPRFQEHFVAALGFPHGTFPSPHLASRVALPPPVAPPARGRRRSGGEAPSAVVS</sequence>